<evidence type="ECO:0000313" key="3">
    <source>
        <dbReference type="Proteomes" id="UP001365542"/>
    </source>
</evidence>
<evidence type="ECO:0000313" key="2">
    <source>
        <dbReference type="EMBL" id="KAK6544771.1"/>
    </source>
</evidence>
<feature type="transmembrane region" description="Helical" evidence="1">
    <location>
        <begin position="95"/>
        <end position="114"/>
    </location>
</feature>
<sequence>MITAIGVFGMVTRFAQVEYRVRTLQTAVEIPALQLMPPAVPVRLMLARPAVNVVAQLAFLVTPHAAMVELVIALAESGAAAMALKVGALHTTTPAIITVAIRLGVLFALLALLVKRINGVAAPDAAQPPTRIAVVGRRLGIRSFSVRVPNVAGKAVAVTTMIVSTDNVSCLQAINFALEARKGVLPTSGVVMELVEAPARTAIVAAGLLLGISNFSASREPVVGSFAALVTTFARTTNASSDPSQLSLRERSG</sequence>
<keyword evidence="1" id="KW-0472">Membrane</keyword>
<proteinExistence type="predicted"/>
<evidence type="ECO:0000256" key="1">
    <source>
        <dbReference type="SAM" id="Phobius"/>
    </source>
</evidence>
<dbReference type="EMBL" id="JAVHJO010000001">
    <property type="protein sequence ID" value="KAK6544771.1"/>
    <property type="molecule type" value="Genomic_DNA"/>
</dbReference>
<name>A0AAV9XS41_9PEZI</name>
<gene>
    <name evidence="2" type="ORF">TWF694_001454</name>
</gene>
<dbReference type="Proteomes" id="UP001365542">
    <property type="component" value="Unassembled WGS sequence"/>
</dbReference>
<reference evidence="2 3" key="1">
    <citation type="submission" date="2019-10" db="EMBL/GenBank/DDBJ databases">
        <authorList>
            <person name="Palmer J.M."/>
        </authorList>
    </citation>
    <scope>NUCLEOTIDE SEQUENCE [LARGE SCALE GENOMIC DNA]</scope>
    <source>
        <strain evidence="2 3">TWF694</strain>
    </source>
</reference>
<organism evidence="2 3">
    <name type="scientific">Orbilia ellipsospora</name>
    <dbReference type="NCBI Taxonomy" id="2528407"/>
    <lineage>
        <taxon>Eukaryota</taxon>
        <taxon>Fungi</taxon>
        <taxon>Dikarya</taxon>
        <taxon>Ascomycota</taxon>
        <taxon>Pezizomycotina</taxon>
        <taxon>Orbiliomycetes</taxon>
        <taxon>Orbiliales</taxon>
        <taxon>Orbiliaceae</taxon>
        <taxon>Orbilia</taxon>
    </lineage>
</organism>
<keyword evidence="1" id="KW-1133">Transmembrane helix</keyword>
<dbReference type="AlphaFoldDB" id="A0AAV9XS41"/>
<protein>
    <submittedName>
        <fullName evidence="2">Uncharacterized protein</fullName>
    </submittedName>
</protein>
<feature type="transmembrane region" description="Helical" evidence="1">
    <location>
        <begin position="53"/>
        <end position="75"/>
    </location>
</feature>
<accession>A0AAV9XS41</accession>
<keyword evidence="3" id="KW-1185">Reference proteome</keyword>
<comment type="caution">
    <text evidence="2">The sequence shown here is derived from an EMBL/GenBank/DDBJ whole genome shotgun (WGS) entry which is preliminary data.</text>
</comment>
<keyword evidence="1" id="KW-0812">Transmembrane</keyword>